<gene>
    <name evidence="5" type="ORF">SAMN05421512_1188</name>
</gene>
<feature type="domain" description="Phage tail tape measure protein" evidence="4">
    <location>
        <begin position="114"/>
        <end position="304"/>
    </location>
</feature>
<feature type="transmembrane region" description="Helical" evidence="3">
    <location>
        <begin position="532"/>
        <end position="550"/>
    </location>
</feature>
<keyword evidence="3" id="KW-0472">Membrane</keyword>
<dbReference type="EMBL" id="OBML01000018">
    <property type="protein sequence ID" value="SOC27376.1"/>
    <property type="molecule type" value="Genomic_DNA"/>
</dbReference>
<keyword evidence="3" id="KW-0812">Transmembrane</keyword>
<sequence length="825" mass="86325">MADMNVSLLISFLTKGAEKVRRDTLRIREGAAQLRDGFNSAIREGFSSSNIDTALSNAEQRLSRARGRLTDALGMAVALGAPIRAAAQFEDAFADLEKVLDAPARKLGEIRKGLLAMSREIAMSATGLTTIMASAAQAGIPTQELERFTAFTARAAVAFDMAAEEIGTRFAKLRNVYRLNQEGLEGLADAANHLSNNMASTAAEITDFANRAAGAQRTLRLTAVEMSAVGAAMVAAGIAPETAARGVSALANKLAQGGKKVNGALKIAGLSHKSFMASLEADAPAALQDLFERLSKSPKGMSALIDLVGQDFSDDFSKLLNNPDLLAQAFRLVAEEAEYAGSATDEYNKRAQTTLNRLTLVKNQINSLAIMLGNILLPAINELMEHTSGLVDRFAEFAEANPELTAQLVQAAAALLAFGVASRVLAYAYALMAGPLIRLTSLFLRFSASGRNISLVARALRGLRAASGFLARAPASAGLFLASLGPQRVKSAIMGLSMLSTLMKGNLIAAFAGLKTAAAGALSAIVAAGWPVTAVLAAIAAAAFAIWKYWDRLKAAVGGFFEGLASAFAPEIEAVKQAWSDFVDSVASRASEIATSLGINVDAVRDALARMFDVSGILAGLKQAKDAVADFLASFFTAETLSAAEAEEVAAAGRRIGERIGNAIRDTLRAFTGFGTAIVGAIIEGLEGAWGTLTEWFTAKVAALKALLDFGFTFGGGQEAHNQIRDEILPPPPPGTGDNSPFPGGGDNPIPPLESYANDRKLTGAKVEQEIKAEVIDRRPPQVTVNVKQSITGVSDPVAAANAANRGITDAVRKAKTGAMHGGTE</sequence>
<proteinExistence type="predicted"/>
<evidence type="ECO:0000256" key="3">
    <source>
        <dbReference type="SAM" id="Phobius"/>
    </source>
</evidence>
<name>A0A285TTS6_9HYPH</name>
<evidence type="ECO:0000313" key="6">
    <source>
        <dbReference type="Proteomes" id="UP000219331"/>
    </source>
</evidence>
<dbReference type="Proteomes" id="UP000219331">
    <property type="component" value="Unassembled WGS sequence"/>
</dbReference>
<keyword evidence="6" id="KW-1185">Reference proteome</keyword>
<reference evidence="5 6" key="1">
    <citation type="submission" date="2017-08" db="EMBL/GenBank/DDBJ databases">
        <authorList>
            <person name="de Groot N.N."/>
        </authorList>
    </citation>
    <scope>NUCLEOTIDE SEQUENCE [LARGE SCALE GENOMIC DNA]</scope>
    <source>
        <strain evidence="5 6">USBA 352</strain>
    </source>
</reference>
<dbReference type="OrthoDB" id="5461326at2"/>
<dbReference type="AlphaFoldDB" id="A0A285TTS6"/>
<dbReference type="Pfam" id="PF10145">
    <property type="entry name" value="PhageMin_Tail"/>
    <property type="match status" value="1"/>
</dbReference>
<evidence type="ECO:0000259" key="4">
    <source>
        <dbReference type="Pfam" id="PF10145"/>
    </source>
</evidence>
<protein>
    <submittedName>
        <fullName evidence="5">Phage tail tape measure protein, TP901 family, core region</fullName>
    </submittedName>
</protein>
<evidence type="ECO:0000256" key="2">
    <source>
        <dbReference type="SAM" id="MobiDB-lite"/>
    </source>
</evidence>
<keyword evidence="1" id="KW-1188">Viral release from host cell</keyword>
<evidence type="ECO:0000313" key="5">
    <source>
        <dbReference type="EMBL" id="SOC27376.1"/>
    </source>
</evidence>
<organism evidence="5 6">
    <name type="scientific">Stappia indica</name>
    <dbReference type="NCBI Taxonomy" id="538381"/>
    <lineage>
        <taxon>Bacteria</taxon>
        <taxon>Pseudomonadati</taxon>
        <taxon>Pseudomonadota</taxon>
        <taxon>Alphaproteobacteria</taxon>
        <taxon>Hyphomicrobiales</taxon>
        <taxon>Stappiaceae</taxon>
        <taxon>Stappia</taxon>
    </lineage>
</organism>
<dbReference type="PANTHER" id="PTHR37813:SF1">
    <property type="entry name" value="FELS-2 PROPHAGE PROTEIN"/>
    <property type="match status" value="1"/>
</dbReference>
<accession>A0A285TTS6</accession>
<dbReference type="PANTHER" id="PTHR37813">
    <property type="entry name" value="FELS-2 PROPHAGE PROTEIN"/>
    <property type="match status" value="1"/>
</dbReference>
<feature type="region of interest" description="Disordered" evidence="2">
    <location>
        <begin position="725"/>
        <end position="750"/>
    </location>
</feature>
<feature type="transmembrane region" description="Helical" evidence="3">
    <location>
        <begin position="466"/>
        <end position="485"/>
    </location>
</feature>
<evidence type="ECO:0000256" key="1">
    <source>
        <dbReference type="ARBA" id="ARBA00022612"/>
    </source>
</evidence>
<keyword evidence="3" id="KW-1133">Transmembrane helix</keyword>
<dbReference type="NCBIfam" id="TIGR01760">
    <property type="entry name" value="tape_meas_TP901"/>
    <property type="match status" value="1"/>
</dbReference>
<dbReference type="InterPro" id="IPR010090">
    <property type="entry name" value="Phage_tape_meas"/>
</dbReference>